<evidence type="ECO:0000256" key="1">
    <source>
        <dbReference type="ARBA" id="ARBA00006242"/>
    </source>
</evidence>
<evidence type="ECO:0000256" key="2">
    <source>
        <dbReference type="ARBA" id="ARBA00022980"/>
    </source>
</evidence>
<evidence type="ECO:0000313" key="7">
    <source>
        <dbReference type="EMBL" id="OGK37485.1"/>
    </source>
</evidence>
<evidence type="ECO:0000256" key="4">
    <source>
        <dbReference type="ARBA" id="ARBA00035256"/>
    </source>
</evidence>
<evidence type="ECO:0000313" key="8">
    <source>
        <dbReference type="Proteomes" id="UP000176803"/>
    </source>
</evidence>
<evidence type="ECO:0000256" key="6">
    <source>
        <dbReference type="SAM" id="MobiDB-lite"/>
    </source>
</evidence>
<dbReference type="Proteomes" id="UP000176803">
    <property type="component" value="Unassembled WGS sequence"/>
</dbReference>
<comment type="similarity">
    <text evidence="1 5">Belongs to the universal ribosomal protein uS2 family.</text>
</comment>
<dbReference type="Gene3D" id="3.40.50.10490">
    <property type="entry name" value="Glucose-6-phosphate isomerase like protein, domain 1"/>
    <property type="match status" value="1"/>
</dbReference>
<feature type="compositionally biased region" description="Basic and acidic residues" evidence="6">
    <location>
        <begin position="255"/>
        <end position="278"/>
    </location>
</feature>
<dbReference type="InterPro" id="IPR001865">
    <property type="entry name" value="Ribosomal_uS2"/>
</dbReference>
<dbReference type="EMBL" id="MGAC01000040">
    <property type="protein sequence ID" value="OGK37485.1"/>
    <property type="molecule type" value="Genomic_DNA"/>
</dbReference>
<feature type="compositionally biased region" description="Basic residues" evidence="6">
    <location>
        <begin position="279"/>
        <end position="302"/>
    </location>
</feature>
<dbReference type="PANTHER" id="PTHR12534:SF0">
    <property type="entry name" value="SMALL RIBOSOMAL SUBUNIT PROTEIN US2M"/>
    <property type="match status" value="1"/>
</dbReference>
<dbReference type="HAMAP" id="MF_00291_B">
    <property type="entry name" value="Ribosomal_uS2_B"/>
    <property type="match status" value="1"/>
</dbReference>
<dbReference type="GO" id="GO:0006412">
    <property type="term" value="P:translation"/>
    <property type="evidence" value="ECO:0007669"/>
    <property type="project" value="UniProtKB-UniRule"/>
</dbReference>
<dbReference type="CDD" id="cd01425">
    <property type="entry name" value="RPS2"/>
    <property type="match status" value="1"/>
</dbReference>
<proteinExistence type="inferred from homology"/>
<evidence type="ECO:0000256" key="5">
    <source>
        <dbReference type="HAMAP-Rule" id="MF_00291"/>
    </source>
</evidence>
<gene>
    <name evidence="5" type="primary">rpsB</name>
    <name evidence="7" type="ORF">A3F03_02780</name>
</gene>
<name>A0A1F7I286_9BACT</name>
<dbReference type="GO" id="GO:0003735">
    <property type="term" value="F:structural constituent of ribosome"/>
    <property type="evidence" value="ECO:0007669"/>
    <property type="project" value="InterPro"/>
</dbReference>
<dbReference type="InterPro" id="IPR005706">
    <property type="entry name" value="Ribosomal_uS2_bac/mit/plastid"/>
</dbReference>
<dbReference type="PANTHER" id="PTHR12534">
    <property type="entry name" value="30S RIBOSOMAL PROTEIN S2 PROKARYOTIC AND ORGANELLAR"/>
    <property type="match status" value="1"/>
</dbReference>
<comment type="caution">
    <text evidence="7">The sequence shown here is derived from an EMBL/GenBank/DDBJ whole genome shotgun (WGS) entry which is preliminary data.</text>
</comment>
<reference evidence="7 8" key="1">
    <citation type="journal article" date="2016" name="Nat. Commun.">
        <title>Thousands of microbial genomes shed light on interconnected biogeochemical processes in an aquifer system.</title>
        <authorList>
            <person name="Anantharaman K."/>
            <person name="Brown C.T."/>
            <person name="Hug L.A."/>
            <person name="Sharon I."/>
            <person name="Castelle C.J."/>
            <person name="Probst A.J."/>
            <person name="Thomas B.C."/>
            <person name="Singh A."/>
            <person name="Wilkins M.J."/>
            <person name="Karaoz U."/>
            <person name="Brodie E.L."/>
            <person name="Williams K.H."/>
            <person name="Hubbard S.S."/>
            <person name="Banfield J.F."/>
        </authorList>
    </citation>
    <scope>NUCLEOTIDE SEQUENCE [LARGE SCALE GENOMIC DNA]</scope>
</reference>
<dbReference type="AlphaFoldDB" id="A0A1F7I286"/>
<evidence type="ECO:0000256" key="3">
    <source>
        <dbReference type="ARBA" id="ARBA00023274"/>
    </source>
</evidence>
<accession>A0A1F7I286</accession>
<dbReference type="Pfam" id="PF00318">
    <property type="entry name" value="Ribosomal_S2"/>
    <property type="match status" value="1"/>
</dbReference>
<keyword evidence="3 5" id="KW-0687">Ribonucleoprotein</keyword>
<keyword evidence="2 5" id="KW-0689">Ribosomal protein</keyword>
<dbReference type="InterPro" id="IPR023591">
    <property type="entry name" value="Ribosomal_uS2_flav_dom_sf"/>
</dbReference>
<protein>
    <recommendedName>
        <fullName evidence="4 5">Small ribosomal subunit protein uS2</fullName>
    </recommendedName>
</protein>
<feature type="region of interest" description="Disordered" evidence="6">
    <location>
        <begin position="243"/>
        <end position="302"/>
    </location>
</feature>
<dbReference type="PRINTS" id="PR00395">
    <property type="entry name" value="RIBOSOMALS2"/>
</dbReference>
<dbReference type="NCBIfam" id="TIGR01011">
    <property type="entry name" value="rpsB_bact"/>
    <property type="match status" value="1"/>
</dbReference>
<dbReference type="SUPFAM" id="SSF52313">
    <property type="entry name" value="Ribosomal protein S2"/>
    <property type="match status" value="1"/>
</dbReference>
<sequence>MREITLEELLEAGCHFGHQVTRGNPKARDYIFEARDNIHIIDLGKTKAGLEEAGKFISSLAAKNGSLIIVGTKRQAQGIVEEEVKRAKREALGKTENEIFFVTQRWVGGTLTNFSEVVKNFKKLKDLLEKLASEEERSKYTKKEVGLWEKERQKLTSLYGGVSDLKKIPDAVFVIDSHLEDLAIDEAGKMGVTTVAVVDTNANPEVVDYPIPANDDATGSIKLITSYIIDAWIEGKNKIKNEKEPIRQAQGKNIKNKEEKKESKSSRESKSQRAEKTKSKPKKKEVKKNGKSKTRSSKKTKK</sequence>
<dbReference type="GO" id="GO:0022627">
    <property type="term" value="C:cytosolic small ribosomal subunit"/>
    <property type="evidence" value="ECO:0007669"/>
    <property type="project" value="TreeGrafter"/>
</dbReference>
<organism evidence="7 8">
    <name type="scientific">Candidatus Roizmanbacteria bacterium RIFCSPHIGHO2_12_FULL_41_11</name>
    <dbReference type="NCBI Taxonomy" id="1802052"/>
    <lineage>
        <taxon>Bacteria</taxon>
        <taxon>Candidatus Roizmaniibacteriota</taxon>
    </lineage>
</organism>
<dbReference type="Gene3D" id="1.10.287.610">
    <property type="entry name" value="Helix hairpin bin"/>
    <property type="match status" value="1"/>
</dbReference>